<dbReference type="RefSeq" id="WP_114746696.1">
    <property type="nucleotide sequence ID" value="NZ_QQAY01000014.1"/>
</dbReference>
<evidence type="ECO:0000259" key="1">
    <source>
        <dbReference type="Pfam" id="PF12867"/>
    </source>
</evidence>
<dbReference type="OrthoDB" id="9793216at2"/>
<protein>
    <submittedName>
        <fullName evidence="2">DinB family protein</fullName>
    </submittedName>
</protein>
<proteinExistence type="predicted"/>
<dbReference type="Gene3D" id="1.20.120.450">
    <property type="entry name" value="dinb family like domain"/>
    <property type="match status" value="1"/>
</dbReference>
<comment type="caution">
    <text evidence="2">The sequence shown here is derived from an EMBL/GenBank/DDBJ whole genome shotgun (WGS) entry which is preliminary data.</text>
</comment>
<dbReference type="AlphaFoldDB" id="A0A370GD86"/>
<name>A0A370GD86_9BACI</name>
<keyword evidence="3" id="KW-1185">Reference proteome</keyword>
<accession>A0A370GD86</accession>
<evidence type="ECO:0000313" key="2">
    <source>
        <dbReference type="EMBL" id="RDI39933.1"/>
    </source>
</evidence>
<gene>
    <name evidence="2" type="ORF">DFR59_11492</name>
</gene>
<dbReference type="InterPro" id="IPR024775">
    <property type="entry name" value="DinB-like"/>
</dbReference>
<dbReference type="InterPro" id="IPR034660">
    <property type="entry name" value="DinB/YfiT-like"/>
</dbReference>
<sequence>MNKPPVSGDYIPYYSTYIERVEAGEIEEVLSNQIQVTVGLLKDLSEEQGAYRYGDGKWSIKEVIGHMADTERVMNFRLMSFARGESSELPGFDENEYVARARFDRQSIPALLENLAAVRSSTISLLENLDEEAWERSGTANGAPVTVKALAWIIAGHELHHCMILKERYFGAESFPKK</sequence>
<evidence type="ECO:0000313" key="3">
    <source>
        <dbReference type="Proteomes" id="UP000255326"/>
    </source>
</evidence>
<feature type="domain" description="DinB-like" evidence="1">
    <location>
        <begin position="33"/>
        <end position="162"/>
    </location>
</feature>
<dbReference type="SUPFAM" id="SSF109854">
    <property type="entry name" value="DinB/YfiT-like putative metalloenzymes"/>
    <property type="match status" value="1"/>
</dbReference>
<organism evidence="2 3">
    <name type="scientific">Falsibacillus pallidus</name>
    <dbReference type="NCBI Taxonomy" id="493781"/>
    <lineage>
        <taxon>Bacteria</taxon>
        <taxon>Bacillati</taxon>
        <taxon>Bacillota</taxon>
        <taxon>Bacilli</taxon>
        <taxon>Bacillales</taxon>
        <taxon>Bacillaceae</taxon>
        <taxon>Falsibacillus</taxon>
    </lineage>
</organism>
<dbReference type="Pfam" id="PF12867">
    <property type="entry name" value="DinB_2"/>
    <property type="match status" value="1"/>
</dbReference>
<dbReference type="EMBL" id="QQAY01000014">
    <property type="protein sequence ID" value="RDI39933.1"/>
    <property type="molecule type" value="Genomic_DNA"/>
</dbReference>
<dbReference type="Proteomes" id="UP000255326">
    <property type="component" value="Unassembled WGS sequence"/>
</dbReference>
<reference evidence="2 3" key="1">
    <citation type="submission" date="2018-07" db="EMBL/GenBank/DDBJ databases">
        <title>Genomic Encyclopedia of Type Strains, Phase IV (KMG-IV): sequencing the most valuable type-strain genomes for metagenomic binning, comparative biology and taxonomic classification.</title>
        <authorList>
            <person name="Goeker M."/>
        </authorList>
    </citation>
    <scope>NUCLEOTIDE SEQUENCE [LARGE SCALE GENOMIC DNA]</scope>
    <source>
        <strain evidence="2 3">DSM 25281</strain>
    </source>
</reference>